<evidence type="ECO:0000259" key="8">
    <source>
        <dbReference type="PROSITE" id="PS50125"/>
    </source>
</evidence>
<comment type="similarity">
    <text evidence="7">Belongs to the adenylyl cyclase class-4/guanylyl cyclase family.</text>
</comment>
<keyword evidence="3" id="KW-0547">Nucleotide-binding</keyword>
<dbReference type="GO" id="GO:0000166">
    <property type="term" value="F:nucleotide binding"/>
    <property type="evidence" value="ECO:0007669"/>
    <property type="project" value="UniProtKB-KW"/>
</dbReference>
<organism evidence="9 10">
    <name type="scientific">Paralvinella palmiformis</name>
    <dbReference type="NCBI Taxonomy" id="53620"/>
    <lineage>
        <taxon>Eukaryota</taxon>
        <taxon>Metazoa</taxon>
        <taxon>Spiralia</taxon>
        <taxon>Lophotrochozoa</taxon>
        <taxon>Annelida</taxon>
        <taxon>Polychaeta</taxon>
        <taxon>Sedentaria</taxon>
        <taxon>Canalipalpata</taxon>
        <taxon>Terebellida</taxon>
        <taxon>Terebelliformia</taxon>
        <taxon>Alvinellidae</taxon>
        <taxon>Paralvinella</taxon>
    </lineage>
</organism>
<reference evidence="9" key="1">
    <citation type="journal article" date="2023" name="Mol. Biol. Evol.">
        <title>Third-Generation Sequencing Reveals the Adaptive Role of the Epigenome in Three Deep-Sea Polychaetes.</title>
        <authorList>
            <person name="Perez M."/>
            <person name="Aroh O."/>
            <person name="Sun Y."/>
            <person name="Lan Y."/>
            <person name="Juniper S.K."/>
            <person name="Young C.R."/>
            <person name="Angers B."/>
            <person name="Qian P.Y."/>
        </authorList>
    </citation>
    <scope>NUCLEOTIDE SEQUENCE</scope>
    <source>
        <strain evidence="9">P08H-3</strain>
    </source>
</reference>
<evidence type="ECO:0000313" key="10">
    <source>
        <dbReference type="Proteomes" id="UP001208570"/>
    </source>
</evidence>
<keyword evidence="10" id="KW-1185">Reference proteome</keyword>
<evidence type="ECO:0000256" key="6">
    <source>
        <dbReference type="ARBA" id="ARBA00023239"/>
    </source>
</evidence>
<dbReference type="AlphaFoldDB" id="A0AAD9IYV9"/>
<dbReference type="GO" id="GO:0035556">
    <property type="term" value="P:intracellular signal transduction"/>
    <property type="evidence" value="ECO:0007669"/>
    <property type="project" value="InterPro"/>
</dbReference>
<dbReference type="Pfam" id="PF00211">
    <property type="entry name" value="Guanylate_cyc"/>
    <property type="match status" value="1"/>
</dbReference>
<dbReference type="InterPro" id="IPR018297">
    <property type="entry name" value="A/G_cyclase_CS"/>
</dbReference>
<sequence>MFDACIDRYDVYKVETIGDAYMVASGVPHPNSIHPQEIGKMALELLRSISGMHIPHIPKESLRLRIGIHTGPCVGGVVGQKMPRYCLFGDTVNTASRMESTSEALKIHCSEAAAVRLQKISGFSLASRGSIDIKGKGKMHTYWLLDYKQPTEARSAVTFNDGT</sequence>
<evidence type="ECO:0000256" key="2">
    <source>
        <dbReference type="ARBA" id="ARBA00022692"/>
    </source>
</evidence>
<evidence type="ECO:0000256" key="5">
    <source>
        <dbReference type="ARBA" id="ARBA00023136"/>
    </source>
</evidence>
<keyword evidence="6 7" id="KW-0456">Lyase</keyword>
<dbReference type="PROSITE" id="PS50125">
    <property type="entry name" value="GUANYLATE_CYCLASE_2"/>
    <property type="match status" value="1"/>
</dbReference>
<dbReference type="GO" id="GO:0004016">
    <property type="term" value="F:adenylate cyclase activity"/>
    <property type="evidence" value="ECO:0007669"/>
    <property type="project" value="TreeGrafter"/>
</dbReference>
<evidence type="ECO:0000256" key="7">
    <source>
        <dbReference type="RuleBase" id="RU000405"/>
    </source>
</evidence>
<evidence type="ECO:0000256" key="3">
    <source>
        <dbReference type="ARBA" id="ARBA00022741"/>
    </source>
</evidence>
<dbReference type="GO" id="GO:0007168">
    <property type="term" value="P:receptor guanylyl cyclase signaling pathway"/>
    <property type="evidence" value="ECO:0007669"/>
    <property type="project" value="TreeGrafter"/>
</dbReference>
<dbReference type="Proteomes" id="UP001208570">
    <property type="component" value="Unassembled WGS sequence"/>
</dbReference>
<dbReference type="SMART" id="SM00044">
    <property type="entry name" value="CYCc"/>
    <property type="match status" value="1"/>
</dbReference>
<evidence type="ECO:0000256" key="4">
    <source>
        <dbReference type="ARBA" id="ARBA00022989"/>
    </source>
</evidence>
<feature type="domain" description="Guanylate cyclase" evidence="8">
    <location>
        <begin position="1"/>
        <end position="99"/>
    </location>
</feature>
<comment type="subcellular location">
    <subcellularLocation>
        <location evidence="1">Membrane</location>
    </subcellularLocation>
</comment>
<dbReference type="PANTHER" id="PTHR11920">
    <property type="entry name" value="GUANYLYL CYCLASE"/>
    <property type="match status" value="1"/>
</dbReference>
<dbReference type="Gene3D" id="3.30.70.1230">
    <property type="entry name" value="Nucleotide cyclase"/>
    <property type="match status" value="1"/>
</dbReference>
<gene>
    <name evidence="9" type="ORF">LSH36_901g01030</name>
</gene>
<dbReference type="GO" id="GO:0005886">
    <property type="term" value="C:plasma membrane"/>
    <property type="evidence" value="ECO:0007669"/>
    <property type="project" value="TreeGrafter"/>
</dbReference>
<evidence type="ECO:0000313" key="9">
    <source>
        <dbReference type="EMBL" id="KAK2142888.1"/>
    </source>
</evidence>
<dbReference type="InterPro" id="IPR050401">
    <property type="entry name" value="Cyclic_nucleotide_synthase"/>
</dbReference>
<keyword evidence="4" id="KW-1133">Transmembrane helix</keyword>
<dbReference type="GO" id="GO:0001653">
    <property type="term" value="F:peptide receptor activity"/>
    <property type="evidence" value="ECO:0007669"/>
    <property type="project" value="TreeGrafter"/>
</dbReference>
<dbReference type="SUPFAM" id="SSF55073">
    <property type="entry name" value="Nucleotide cyclase"/>
    <property type="match status" value="1"/>
</dbReference>
<dbReference type="PROSITE" id="PS00452">
    <property type="entry name" value="GUANYLATE_CYCLASE_1"/>
    <property type="match status" value="1"/>
</dbReference>
<keyword evidence="5" id="KW-0472">Membrane</keyword>
<dbReference type="CDD" id="cd07302">
    <property type="entry name" value="CHD"/>
    <property type="match status" value="1"/>
</dbReference>
<dbReference type="FunFam" id="3.30.70.1230:FF:000030">
    <property type="entry name" value="Si:ch211-215j19.12"/>
    <property type="match status" value="1"/>
</dbReference>
<dbReference type="InterPro" id="IPR001054">
    <property type="entry name" value="A/G_cyclase"/>
</dbReference>
<name>A0AAD9IYV9_9ANNE</name>
<proteinExistence type="inferred from homology"/>
<dbReference type="InterPro" id="IPR029787">
    <property type="entry name" value="Nucleotide_cyclase"/>
</dbReference>
<dbReference type="PANTHER" id="PTHR11920:SF501">
    <property type="entry name" value="GUANYLATE CYCLASE 32E"/>
    <property type="match status" value="1"/>
</dbReference>
<dbReference type="EMBL" id="JAODUP010000901">
    <property type="protein sequence ID" value="KAK2142888.1"/>
    <property type="molecule type" value="Genomic_DNA"/>
</dbReference>
<evidence type="ECO:0000256" key="1">
    <source>
        <dbReference type="ARBA" id="ARBA00004370"/>
    </source>
</evidence>
<dbReference type="GO" id="GO:0004383">
    <property type="term" value="F:guanylate cyclase activity"/>
    <property type="evidence" value="ECO:0007669"/>
    <property type="project" value="TreeGrafter"/>
</dbReference>
<protein>
    <recommendedName>
        <fullName evidence="8">Guanylate cyclase domain-containing protein</fullName>
    </recommendedName>
</protein>
<keyword evidence="2" id="KW-0812">Transmembrane</keyword>
<comment type="caution">
    <text evidence="9">The sequence shown here is derived from an EMBL/GenBank/DDBJ whole genome shotgun (WGS) entry which is preliminary data.</text>
</comment>
<accession>A0AAD9IYV9</accession>